<sequence>NEKYSNNREILETGDNSTEIKKEDLLLEDSSILNDDEKRNYYLTVINECKLFYNLNNKINKTFDEIKQIDVKDLDIEILLECTISNTSLMSNDVNTVYYNSLIRETEIKPYLFRNMDNIISNYNQSSSKDKIIDTIFQINLKDKFLSFALRKKIDCYLRNGEYRKSILKHLKYLFYEYTEIILKLMNNENKMICSESRKVINEFLQKNGISVDIDTLQKKTTFDFEYKISQELFFIYFYILEENINDLKNPNFDVEGYIDNLLNITNRRIFTSLLDKIFICLISLKNIKPIENILDYYKDYEDVVDECSKNKGTLTEDIKDYNTKINDVINYLLDNINNKSSKLLKIIIEKSCDSRVSSVIEYFKKYNNITYSKFNDSENNLDFNIHNNKNRNLNKSMSDSEFNSNLLFILYPISNRIKDIDIFSNAISSGIKNNDYTVYDIIRDMINNYYKDSNTTKLSNISFIKLLKIIVENILNGNWMVKKELLKIIDIILKNN</sequence>
<dbReference type="Proteomes" id="UP000014978">
    <property type="component" value="Unassembled WGS sequence"/>
</dbReference>
<dbReference type="VEuPathDB" id="MicrosporidiaDB:SLOPH_1040"/>
<gene>
    <name evidence="1" type="ORF">SLOPH_1040</name>
</gene>
<evidence type="ECO:0000313" key="2">
    <source>
        <dbReference type="Proteomes" id="UP000014978"/>
    </source>
</evidence>
<protein>
    <submittedName>
        <fullName evidence="1">Uncharacterized protein</fullName>
    </submittedName>
</protein>
<evidence type="ECO:0000313" key="1">
    <source>
        <dbReference type="EMBL" id="EPR78702.1"/>
    </source>
</evidence>
<dbReference type="AlphaFoldDB" id="S7WAE2"/>
<reference evidence="2" key="1">
    <citation type="journal article" date="2013" name="PLoS Genet.">
        <title>The genome of Spraguea lophii and the basis of host-microsporidian interactions.</title>
        <authorList>
            <person name="Campbell S.E."/>
            <person name="Williams T.A."/>
            <person name="Yousuf A."/>
            <person name="Soanes D.M."/>
            <person name="Paszkiewicz K.H."/>
            <person name="Williams B.A.P."/>
        </authorList>
    </citation>
    <scope>NUCLEOTIDE SEQUENCE [LARGE SCALE GENOMIC DNA]</scope>
    <source>
        <strain evidence="2">42_110</strain>
    </source>
</reference>
<proteinExistence type="predicted"/>
<feature type="non-terminal residue" evidence="1">
    <location>
        <position position="497"/>
    </location>
</feature>
<organism evidence="1 2">
    <name type="scientific">Spraguea lophii (strain 42_110)</name>
    <name type="common">Microsporidian parasite</name>
    <dbReference type="NCBI Taxonomy" id="1358809"/>
    <lineage>
        <taxon>Eukaryota</taxon>
        <taxon>Fungi</taxon>
        <taxon>Fungi incertae sedis</taxon>
        <taxon>Microsporidia</taxon>
        <taxon>Spragueidae</taxon>
        <taxon>Spraguea</taxon>
    </lineage>
</organism>
<keyword evidence="2" id="KW-1185">Reference proteome</keyword>
<comment type="caution">
    <text evidence="1">The sequence shown here is derived from an EMBL/GenBank/DDBJ whole genome shotgun (WGS) entry which is preliminary data.</text>
</comment>
<accession>S7WAE2</accession>
<name>S7WAE2_SPRLO</name>
<feature type="non-terminal residue" evidence="1">
    <location>
        <position position="1"/>
    </location>
</feature>
<dbReference type="InParanoid" id="S7WAE2"/>
<dbReference type="EMBL" id="ATCN01000606">
    <property type="protein sequence ID" value="EPR78702.1"/>
    <property type="molecule type" value="Genomic_DNA"/>
</dbReference>